<proteinExistence type="predicted"/>
<protein>
    <recommendedName>
        <fullName evidence="4">Negative elongation factor B</fullName>
    </recommendedName>
</protein>
<evidence type="ECO:0000313" key="3">
    <source>
        <dbReference type="Proteomes" id="UP001142055"/>
    </source>
</evidence>
<organism evidence="2 3">
    <name type="scientific">Blomia tropicalis</name>
    <name type="common">Mite</name>
    <dbReference type="NCBI Taxonomy" id="40697"/>
    <lineage>
        <taxon>Eukaryota</taxon>
        <taxon>Metazoa</taxon>
        <taxon>Ecdysozoa</taxon>
        <taxon>Arthropoda</taxon>
        <taxon>Chelicerata</taxon>
        <taxon>Arachnida</taxon>
        <taxon>Acari</taxon>
        <taxon>Acariformes</taxon>
        <taxon>Sarcoptiformes</taxon>
        <taxon>Astigmata</taxon>
        <taxon>Glycyphagoidea</taxon>
        <taxon>Echimyopodidae</taxon>
        <taxon>Blomia</taxon>
    </lineage>
</organism>
<reference evidence="2" key="1">
    <citation type="submission" date="2022-12" db="EMBL/GenBank/DDBJ databases">
        <title>Genome assemblies of Blomia tropicalis.</title>
        <authorList>
            <person name="Cui Y."/>
        </authorList>
    </citation>
    <scope>NUCLEOTIDE SEQUENCE</scope>
    <source>
        <tissue evidence="2">Adult mites</tissue>
    </source>
</reference>
<keyword evidence="3" id="KW-1185">Reference proteome</keyword>
<feature type="compositionally biased region" description="Polar residues" evidence="1">
    <location>
        <begin position="589"/>
        <end position="604"/>
    </location>
</feature>
<dbReference type="OMA" id="LLWYIHP"/>
<dbReference type="PANTHER" id="PTHR13503:SF3">
    <property type="entry name" value="NEGATIVE ELONGATION FACTOR B"/>
    <property type="match status" value="1"/>
</dbReference>
<dbReference type="PANTHER" id="PTHR13503">
    <property type="entry name" value="NEGATIVE ELONGATION FACTOR COMPLEX MEMBER B"/>
    <property type="match status" value="1"/>
</dbReference>
<evidence type="ECO:0008006" key="4">
    <source>
        <dbReference type="Google" id="ProtNLM"/>
    </source>
</evidence>
<feature type="region of interest" description="Disordered" evidence="1">
    <location>
        <begin position="581"/>
        <end position="607"/>
    </location>
</feature>
<accession>A0A9Q0M244</accession>
<evidence type="ECO:0000256" key="1">
    <source>
        <dbReference type="SAM" id="MobiDB-lite"/>
    </source>
</evidence>
<dbReference type="AlphaFoldDB" id="A0A9Q0M244"/>
<sequence>MADPVQFITDFEDINIPGKRYLRETLANCQNPMDEIREFQDKNGIILPSLQPMLPLLDLHGVRRLEFHFSVMEELRTKLIGRIEEINKMENAERNHKLKELLNKSFPLIKIPTLQPVVLTLLKVLENVEDRYLKALIADRELYQKVDVGVKRFIWQEHQNLFADEVTPLLNKYIKDKAEIFAKIKDPQKTFFMLSPKVRRKNDVLIKLAEMVGKNVLLYDKILQFIRTIFLLTSNPHYCTLRVSLLMELHDGGVTDITQMDPCHKFAWCLDACIREKLFESKRVRELQGFLENVPRGQDSVLGDLAMALADPYAVNFIAQSIIKALYSQISQEQLPRNHNVLQFLLRLLNLGLHAYDILKSQVFKEPKLDINILIKFIPILVSFMVDDQVRSVNAKLPTDDRESALTIIEHSGPPSDEFLRFVSEDRLAAVLTIYYTAQAARMKDREAVIRVFGALSTAHEGRTFADQYMHILVSGLIQLGDEFCNEEFCSIIFDEIFLPALCHGSTVLHLIKLIWHTHSVLPQDRLHSLLRKIEASLVQLVSPESIKFKELFVELEEKIKKATTDKEVAATAVTTIASGSSISTATGPTQTSAQSYNSSTGSEMNRVHPMMTPSPTTPYSVLSPSPTMSPFNYNQSPGPFSPISMSPHPYQSPFHPN</sequence>
<dbReference type="EMBL" id="JAPWDV010000003">
    <property type="protein sequence ID" value="KAJ6217679.1"/>
    <property type="molecule type" value="Genomic_DNA"/>
</dbReference>
<name>A0A9Q0M244_BLOTA</name>
<comment type="caution">
    <text evidence="2">The sequence shown here is derived from an EMBL/GenBank/DDBJ whole genome shotgun (WGS) entry which is preliminary data.</text>
</comment>
<gene>
    <name evidence="2" type="ORF">RDWZM_008836</name>
</gene>
<evidence type="ECO:0000313" key="2">
    <source>
        <dbReference type="EMBL" id="KAJ6217679.1"/>
    </source>
</evidence>
<feature type="region of interest" description="Disordered" evidence="1">
    <location>
        <begin position="629"/>
        <end position="658"/>
    </location>
</feature>
<dbReference type="GO" id="GO:0032021">
    <property type="term" value="C:NELF complex"/>
    <property type="evidence" value="ECO:0007669"/>
    <property type="project" value="TreeGrafter"/>
</dbReference>
<dbReference type="Pfam" id="PF06209">
    <property type="entry name" value="COBRA1"/>
    <property type="match status" value="1"/>
</dbReference>
<dbReference type="Proteomes" id="UP001142055">
    <property type="component" value="Chromosome 3"/>
</dbReference>
<dbReference type="InterPro" id="IPR010405">
    <property type="entry name" value="COBRA1"/>
</dbReference>
<dbReference type="GO" id="GO:0034244">
    <property type="term" value="P:negative regulation of transcription elongation by RNA polymerase II"/>
    <property type="evidence" value="ECO:0007669"/>
    <property type="project" value="TreeGrafter"/>
</dbReference>
<feature type="compositionally biased region" description="Polar residues" evidence="1">
    <location>
        <begin position="629"/>
        <end position="639"/>
    </location>
</feature>